<dbReference type="GO" id="GO:0003743">
    <property type="term" value="F:translation initiation factor activity"/>
    <property type="evidence" value="ECO:0007669"/>
    <property type="project" value="UniProtKB-KW"/>
</dbReference>
<evidence type="ECO:0000313" key="2">
    <source>
        <dbReference type="Proteomes" id="UP001165780"/>
    </source>
</evidence>
<feature type="compositionally biased region" description="Basic and acidic residues" evidence="1">
    <location>
        <begin position="102"/>
        <end position="122"/>
    </location>
</feature>
<feature type="region of interest" description="Disordered" evidence="1">
    <location>
        <begin position="147"/>
        <end position="239"/>
    </location>
</feature>
<keyword evidence="2" id="KW-1185">Reference proteome</keyword>
<protein>
    <submittedName>
        <fullName evidence="3">Translation initiation factor IF-2</fullName>
    </submittedName>
</protein>
<sequence>MAVQKLRRLLAGVQSRLSASYNHTSHSYTHTHTHTHTHTAPTPTPSRAGAVSPSTHPLFGNQSAPGRTRARAGQSGRRTGGGRDLERLRGGQALAVSQPAARRPDPPPRRGAGARELRKSELGPEALRPGPAPRLLFGSRRCALLAGSSRSSRTPGATSPCAGTRPCPHWSHVDRLAPAAGDARRARRTRPRDGGSLRAESLAGAAPVGSRERSPHAPPPPRGHKSAGGRAGGIGRRHLPRGVGLAFGAANLQPGVPARAQGWRLQPRSVGSPAALLFAISLSFSPSLANSSLQKTFSLRFGPTSFLPSDSARRGRAKAAGAAVSERKTQKWLLA</sequence>
<name>A0A9W2UJY5_PANPR</name>
<accession>A0A9W2UJY5</accession>
<dbReference type="AlphaFoldDB" id="A0A9W2UJY5"/>
<feature type="compositionally biased region" description="Polar residues" evidence="1">
    <location>
        <begin position="52"/>
        <end position="65"/>
    </location>
</feature>
<evidence type="ECO:0000313" key="3">
    <source>
        <dbReference type="RefSeq" id="XP_053746837.1"/>
    </source>
</evidence>
<reference evidence="3" key="1">
    <citation type="submission" date="2025-08" db="UniProtKB">
        <authorList>
            <consortium name="RefSeq"/>
        </authorList>
    </citation>
    <scope>IDENTIFICATION</scope>
    <source>
        <tissue evidence="3">Whole blood</tissue>
    </source>
</reference>
<proteinExistence type="predicted"/>
<keyword evidence="3" id="KW-0396">Initiation factor</keyword>
<evidence type="ECO:0000256" key="1">
    <source>
        <dbReference type="SAM" id="MobiDB-lite"/>
    </source>
</evidence>
<keyword evidence="3" id="KW-0648">Protein biosynthesis</keyword>
<gene>
    <name evidence="3" type="primary">LOC109272214</name>
</gene>
<feature type="compositionally biased region" description="Polar residues" evidence="1">
    <location>
        <begin position="148"/>
        <end position="157"/>
    </location>
</feature>
<feature type="region of interest" description="Disordered" evidence="1">
    <location>
        <begin position="25"/>
        <end position="135"/>
    </location>
</feature>
<organism evidence="2 3">
    <name type="scientific">Panthera pardus</name>
    <name type="common">Leopard</name>
    <name type="synonym">Felis pardus</name>
    <dbReference type="NCBI Taxonomy" id="9691"/>
    <lineage>
        <taxon>Eukaryota</taxon>
        <taxon>Metazoa</taxon>
        <taxon>Chordata</taxon>
        <taxon>Craniata</taxon>
        <taxon>Vertebrata</taxon>
        <taxon>Euteleostomi</taxon>
        <taxon>Mammalia</taxon>
        <taxon>Eutheria</taxon>
        <taxon>Laurasiatheria</taxon>
        <taxon>Carnivora</taxon>
        <taxon>Feliformia</taxon>
        <taxon>Felidae</taxon>
        <taxon>Pantherinae</taxon>
        <taxon>Panthera</taxon>
    </lineage>
</organism>
<dbReference type="GeneID" id="109272214"/>
<dbReference type="Proteomes" id="UP001165780">
    <property type="component" value="Unplaced"/>
</dbReference>
<dbReference type="RefSeq" id="XP_053746837.1">
    <property type="nucleotide sequence ID" value="XM_053890862.1"/>
</dbReference>